<comment type="caution">
    <text evidence="2">The sequence shown here is derived from an EMBL/GenBank/DDBJ whole genome shotgun (WGS) entry which is preliminary data.</text>
</comment>
<feature type="region of interest" description="Disordered" evidence="1">
    <location>
        <begin position="1"/>
        <end position="59"/>
    </location>
</feature>
<protein>
    <submittedName>
        <fullName evidence="2">Uncharacterized protein</fullName>
    </submittedName>
</protein>
<accession>A0AAE1U6K3</accession>
<dbReference type="EMBL" id="JAWZYT010001423">
    <property type="protein sequence ID" value="KAK4312303.1"/>
    <property type="molecule type" value="Genomic_DNA"/>
</dbReference>
<feature type="compositionally biased region" description="Basic and acidic residues" evidence="1">
    <location>
        <begin position="23"/>
        <end position="48"/>
    </location>
</feature>
<gene>
    <name evidence="2" type="ORF">Pmani_016256</name>
</gene>
<sequence length="89" mass="10450">MERRDGGGREGWRGETEEEGKDGEERWRRKGTMERRDGGGGRERWRGEMEEEEGSVQVVPRHTQDTLQHRLIYTRTQGLVPLHHPSLKQ</sequence>
<evidence type="ECO:0000313" key="2">
    <source>
        <dbReference type="EMBL" id="KAK4312303.1"/>
    </source>
</evidence>
<proteinExistence type="predicted"/>
<dbReference type="Proteomes" id="UP001292094">
    <property type="component" value="Unassembled WGS sequence"/>
</dbReference>
<dbReference type="AlphaFoldDB" id="A0AAE1U6K3"/>
<evidence type="ECO:0000256" key="1">
    <source>
        <dbReference type="SAM" id="MobiDB-lite"/>
    </source>
</evidence>
<keyword evidence="3" id="KW-1185">Reference proteome</keyword>
<name>A0AAE1U6K3_9EUCA</name>
<feature type="compositionally biased region" description="Basic and acidic residues" evidence="1">
    <location>
        <begin position="1"/>
        <end position="15"/>
    </location>
</feature>
<reference evidence="2" key="1">
    <citation type="submission" date="2023-11" db="EMBL/GenBank/DDBJ databases">
        <title>Genome assemblies of two species of porcelain crab, Petrolisthes cinctipes and Petrolisthes manimaculis (Anomura: Porcellanidae).</title>
        <authorList>
            <person name="Angst P."/>
        </authorList>
    </citation>
    <scope>NUCLEOTIDE SEQUENCE</scope>
    <source>
        <strain evidence="2">PB745_02</strain>
        <tissue evidence="2">Gill</tissue>
    </source>
</reference>
<evidence type="ECO:0000313" key="3">
    <source>
        <dbReference type="Proteomes" id="UP001292094"/>
    </source>
</evidence>
<organism evidence="2 3">
    <name type="scientific">Petrolisthes manimaculis</name>
    <dbReference type="NCBI Taxonomy" id="1843537"/>
    <lineage>
        <taxon>Eukaryota</taxon>
        <taxon>Metazoa</taxon>
        <taxon>Ecdysozoa</taxon>
        <taxon>Arthropoda</taxon>
        <taxon>Crustacea</taxon>
        <taxon>Multicrustacea</taxon>
        <taxon>Malacostraca</taxon>
        <taxon>Eumalacostraca</taxon>
        <taxon>Eucarida</taxon>
        <taxon>Decapoda</taxon>
        <taxon>Pleocyemata</taxon>
        <taxon>Anomura</taxon>
        <taxon>Galatheoidea</taxon>
        <taxon>Porcellanidae</taxon>
        <taxon>Petrolisthes</taxon>
    </lineage>
</organism>